<feature type="transmembrane region" description="Helical" evidence="7">
    <location>
        <begin position="159"/>
        <end position="179"/>
    </location>
</feature>
<protein>
    <submittedName>
        <fullName evidence="9">MFS transporter</fullName>
    </submittedName>
    <submittedName>
        <fullName evidence="10">Predicted arabinose efflux permease, MFS family</fullName>
    </submittedName>
</protein>
<evidence type="ECO:0000313" key="10">
    <source>
        <dbReference type="EMBL" id="SDI90476.1"/>
    </source>
</evidence>
<dbReference type="InterPro" id="IPR020846">
    <property type="entry name" value="MFS_dom"/>
</dbReference>
<dbReference type="Proteomes" id="UP000182836">
    <property type="component" value="Unassembled WGS sequence"/>
</dbReference>
<evidence type="ECO:0000313" key="9">
    <source>
        <dbReference type="EMBL" id="KON94823.1"/>
    </source>
</evidence>
<reference evidence="10 12" key="2">
    <citation type="submission" date="2016-10" db="EMBL/GenBank/DDBJ databases">
        <authorList>
            <person name="de Groot N.N."/>
        </authorList>
    </citation>
    <scope>NUCLEOTIDE SEQUENCE [LARGE SCALE GENOMIC DNA]</scope>
    <source>
        <strain evidence="10 12">DSM 2895</strain>
    </source>
</reference>
<feature type="transmembrane region" description="Helical" evidence="7">
    <location>
        <begin position="12"/>
        <end position="35"/>
    </location>
</feature>
<comment type="subcellular location">
    <subcellularLocation>
        <location evidence="1">Cell membrane</location>
        <topology evidence="1">Multi-pass membrane protein</topology>
    </subcellularLocation>
</comment>
<feature type="transmembrane region" description="Helical" evidence="7">
    <location>
        <begin position="199"/>
        <end position="219"/>
    </location>
</feature>
<dbReference type="STRING" id="47500.AF333_04325"/>
<reference evidence="9 11" key="1">
    <citation type="submission" date="2015-07" db="EMBL/GenBank/DDBJ databases">
        <title>Fjat-14205 dsm 2895.</title>
        <authorList>
            <person name="Liu B."/>
            <person name="Wang J."/>
            <person name="Zhu Y."/>
            <person name="Liu G."/>
            <person name="Chen Q."/>
            <person name="Chen Z."/>
            <person name="Lan J."/>
            <person name="Che J."/>
            <person name="Ge C."/>
            <person name="Shi H."/>
            <person name="Pan Z."/>
            <person name="Liu X."/>
        </authorList>
    </citation>
    <scope>NUCLEOTIDE SEQUENCE [LARGE SCALE GENOMIC DNA]</scope>
    <source>
        <strain evidence="9 11">DSM 2895</strain>
    </source>
</reference>
<dbReference type="Gene3D" id="1.20.1250.20">
    <property type="entry name" value="MFS general substrate transporter like domains"/>
    <property type="match status" value="2"/>
</dbReference>
<keyword evidence="3" id="KW-1003">Cell membrane</keyword>
<gene>
    <name evidence="9" type="ORF">AF333_04325</name>
    <name evidence="10" type="ORF">SAMN04487909_10941</name>
</gene>
<evidence type="ECO:0000256" key="5">
    <source>
        <dbReference type="ARBA" id="ARBA00022989"/>
    </source>
</evidence>
<evidence type="ECO:0000256" key="4">
    <source>
        <dbReference type="ARBA" id="ARBA00022692"/>
    </source>
</evidence>
<dbReference type="GO" id="GO:0005886">
    <property type="term" value="C:plasma membrane"/>
    <property type="evidence" value="ECO:0007669"/>
    <property type="project" value="UniProtKB-SubCell"/>
</dbReference>
<dbReference type="PANTHER" id="PTHR23521">
    <property type="entry name" value="TRANSPORTER MFS SUPERFAMILY"/>
    <property type="match status" value="1"/>
</dbReference>
<feature type="transmembrane region" description="Helical" evidence="7">
    <location>
        <begin position="361"/>
        <end position="379"/>
    </location>
</feature>
<keyword evidence="11" id="KW-1185">Reference proteome</keyword>
<feature type="transmembrane region" description="Helical" evidence="7">
    <location>
        <begin position="296"/>
        <end position="318"/>
    </location>
</feature>
<feature type="domain" description="Major facilitator superfamily (MFS) profile" evidence="8">
    <location>
        <begin position="10"/>
        <end position="384"/>
    </location>
</feature>
<evidence type="ECO:0000256" key="1">
    <source>
        <dbReference type="ARBA" id="ARBA00004651"/>
    </source>
</evidence>
<dbReference type="Proteomes" id="UP000037269">
    <property type="component" value="Unassembled WGS sequence"/>
</dbReference>
<evidence type="ECO:0000313" key="12">
    <source>
        <dbReference type="Proteomes" id="UP000182836"/>
    </source>
</evidence>
<organism evidence="9 11">
    <name type="scientific">Aneurinibacillus migulanus</name>
    <name type="common">Bacillus migulanus</name>
    <dbReference type="NCBI Taxonomy" id="47500"/>
    <lineage>
        <taxon>Bacteria</taxon>
        <taxon>Bacillati</taxon>
        <taxon>Bacillota</taxon>
        <taxon>Bacilli</taxon>
        <taxon>Bacillales</taxon>
        <taxon>Paenibacillaceae</taxon>
        <taxon>Aneurinibacillus group</taxon>
        <taxon>Aneurinibacillus</taxon>
    </lineage>
</organism>
<dbReference type="PROSITE" id="PS00216">
    <property type="entry name" value="SUGAR_TRANSPORT_1"/>
    <property type="match status" value="1"/>
</dbReference>
<dbReference type="InterPro" id="IPR036259">
    <property type="entry name" value="MFS_trans_sf"/>
</dbReference>
<feature type="transmembrane region" description="Helical" evidence="7">
    <location>
        <begin position="330"/>
        <end position="349"/>
    </location>
</feature>
<dbReference type="CDD" id="cd17477">
    <property type="entry name" value="MFS_YcaD_like"/>
    <property type="match status" value="1"/>
</dbReference>
<dbReference type="PROSITE" id="PS50850">
    <property type="entry name" value="MFS"/>
    <property type="match status" value="1"/>
</dbReference>
<feature type="transmembrane region" description="Helical" evidence="7">
    <location>
        <begin position="100"/>
        <end position="123"/>
    </location>
</feature>
<evidence type="ECO:0000256" key="3">
    <source>
        <dbReference type="ARBA" id="ARBA00022475"/>
    </source>
</evidence>
<dbReference type="InterPro" id="IPR011701">
    <property type="entry name" value="MFS"/>
</dbReference>
<dbReference type="EMBL" id="FNED01000009">
    <property type="protein sequence ID" value="SDI90476.1"/>
    <property type="molecule type" value="Genomic_DNA"/>
</dbReference>
<dbReference type="OrthoDB" id="478565at2"/>
<keyword evidence="5 7" id="KW-1133">Transmembrane helix</keyword>
<sequence>MTKSVSANYRFFILILVVIIAGLSQGLLLPLLAIILEKAGVSSGANGLNAAALYIGTFLIMLVIEKPVQKLGYKRVITIGVVLVTVATVLFPLWQNLVFWFVLRMLVGIGDSALHYASQLWITSSSPAGKRGRHIAIYGMSYAIGFSIGPLGIKLLPYGMWVPFATVSIFFVLAFLLLLRLPHEYPVQEEKSPSAKRRYAGAVQLAWFALIPSFLYGYMESSINSNFPVYGLRVGISEGWVSLLLPAIGIGSLILQLPLGMWSDRIGRKPVLMLSGFLGALAFLAVPLFSAHVWGVFVAFIIAGGLVGSFYSLGLAYIADLVPKASLPAANIIASINFSVGSIVGPNLGGLGIQYVAPGSMFYFLGGMFLLFTICGFFFQRAKQQEESSLIHFTN</sequence>
<feature type="transmembrane region" description="Helical" evidence="7">
    <location>
        <begin position="76"/>
        <end position="94"/>
    </location>
</feature>
<feature type="transmembrane region" description="Helical" evidence="7">
    <location>
        <begin position="239"/>
        <end position="259"/>
    </location>
</feature>
<keyword evidence="6 7" id="KW-0472">Membrane</keyword>
<dbReference type="PANTHER" id="PTHR23521:SF2">
    <property type="entry name" value="TRANSPORTER MFS SUPERFAMILY"/>
    <property type="match status" value="1"/>
</dbReference>
<evidence type="ECO:0000256" key="2">
    <source>
        <dbReference type="ARBA" id="ARBA00022448"/>
    </source>
</evidence>
<feature type="transmembrane region" description="Helical" evidence="7">
    <location>
        <begin position="135"/>
        <end position="153"/>
    </location>
</feature>
<proteinExistence type="predicted"/>
<feature type="transmembrane region" description="Helical" evidence="7">
    <location>
        <begin position="271"/>
        <end position="290"/>
    </location>
</feature>
<dbReference type="PATRIC" id="fig|47500.12.peg.4053"/>
<dbReference type="GeneID" id="42304433"/>
<evidence type="ECO:0000259" key="8">
    <source>
        <dbReference type="PROSITE" id="PS50850"/>
    </source>
</evidence>
<accession>A0A0D1Y6E9</accession>
<dbReference type="RefSeq" id="WP_043065097.1">
    <property type="nucleotide sequence ID" value="NZ_BJOA01000067.1"/>
</dbReference>
<feature type="transmembrane region" description="Helical" evidence="7">
    <location>
        <begin position="47"/>
        <end position="64"/>
    </location>
</feature>
<keyword evidence="4 7" id="KW-0812">Transmembrane</keyword>
<dbReference type="InterPro" id="IPR047200">
    <property type="entry name" value="MFS_YcaD-like"/>
</dbReference>
<evidence type="ECO:0000256" key="6">
    <source>
        <dbReference type="ARBA" id="ARBA00023136"/>
    </source>
</evidence>
<dbReference type="Pfam" id="PF07690">
    <property type="entry name" value="MFS_1"/>
    <property type="match status" value="1"/>
</dbReference>
<dbReference type="EMBL" id="LGUG01000004">
    <property type="protein sequence ID" value="KON94823.1"/>
    <property type="molecule type" value="Genomic_DNA"/>
</dbReference>
<dbReference type="AlphaFoldDB" id="A0A0D1Y6E9"/>
<keyword evidence="2" id="KW-0813">Transport</keyword>
<dbReference type="SUPFAM" id="SSF103473">
    <property type="entry name" value="MFS general substrate transporter"/>
    <property type="match status" value="1"/>
</dbReference>
<evidence type="ECO:0000256" key="7">
    <source>
        <dbReference type="SAM" id="Phobius"/>
    </source>
</evidence>
<evidence type="ECO:0000313" key="11">
    <source>
        <dbReference type="Proteomes" id="UP000037269"/>
    </source>
</evidence>
<dbReference type="GO" id="GO:0022857">
    <property type="term" value="F:transmembrane transporter activity"/>
    <property type="evidence" value="ECO:0007669"/>
    <property type="project" value="InterPro"/>
</dbReference>
<name>A0A0D1Y6E9_ANEMI</name>
<dbReference type="InterPro" id="IPR005829">
    <property type="entry name" value="Sugar_transporter_CS"/>
</dbReference>